<protein>
    <submittedName>
        <fullName evidence="1">Uncharacterized protein</fullName>
    </submittedName>
</protein>
<reference evidence="1" key="1">
    <citation type="submission" date="2020-12" db="EMBL/GenBank/DDBJ databases">
        <title>M. sibirica DSM 26468T genome.</title>
        <authorList>
            <person name="Thieme N."/>
            <person name="Rettenmaier R."/>
            <person name="Zverlov V."/>
            <person name="Liebl W."/>
        </authorList>
    </citation>
    <scope>NUCLEOTIDE SEQUENCE</scope>
    <source>
        <strain evidence="1">DSM 26468</strain>
    </source>
</reference>
<accession>A0A8J7H032</accession>
<sequence>MNKRQRKKWFKKILERSDYFQHLYTPMLGRKNGKTYLWRKLHHAIFSTKYKAFKEMKRCFTKGNKDQLIMHQLSKGGIISTKEKNFFLLHSTEGPEIIGRW</sequence>
<organism evidence="1 2">
    <name type="scientific">Mobilitalea sibirica</name>
    <dbReference type="NCBI Taxonomy" id="1462919"/>
    <lineage>
        <taxon>Bacteria</taxon>
        <taxon>Bacillati</taxon>
        <taxon>Bacillota</taxon>
        <taxon>Clostridia</taxon>
        <taxon>Lachnospirales</taxon>
        <taxon>Lachnospiraceae</taxon>
        <taxon>Mobilitalea</taxon>
    </lineage>
</organism>
<dbReference type="EMBL" id="JAEAGR010000013">
    <property type="protein sequence ID" value="MBH1941649.1"/>
    <property type="molecule type" value="Genomic_DNA"/>
</dbReference>
<comment type="caution">
    <text evidence="1">The sequence shown here is derived from an EMBL/GenBank/DDBJ whole genome shotgun (WGS) entry which is preliminary data.</text>
</comment>
<evidence type="ECO:0000313" key="2">
    <source>
        <dbReference type="Proteomes" id="UP000623269"/>
    </source>
</evidence>
<keyword evidence="2" id="KW-1185">Reference proteome</keyword>
<dbReference type="Proteomes" id="UP000623269">
    <property type="component" value="Unassembled WGS sequence"/>
</dbReference>
<dbReference type="AlphaFoldDB" id="A0A8J7H032"/>
<evidence type="ECO:0000313" key="1">
    <source>
        <dbReference type="EMBL" id="MBH1941649.1"/>
    </source>
</evidence>
<dbReference type="RefSeq" id="WP_197661894.1">
    <property type="nucleotide sequence ID" value="NZ_JAEAGR010000013.1"/>
</dbReference>
<proteinExistence type="predicted"/>
<name>A0A8J7H032_9FIRM</name>
<gene>
    <name evidence="1" type="ORF">I5677_12170</name>
</gene>